<accession>A0A4U5NYG3</accession>
<dbReference type="Pfam" id="PF00557">
    <property type="entry name" value="Peptidase_M24"/>
    <property type="match status" value="1"/>
</dbReference>
<comment type="caution">
    <text evidence="6">The sequence shown here is derived from an EMBL/GenBank/DDBJ whole genome shotgun (WGS) entry which is preliminary data.</text>
</comment>
<feature type="domain" description="Peptidase M24" evidence="5">
    <location>
        <begin position="1"/>
        <end position="51"/>
    </location>
</feature>
<dbReference type="InterPro" id="IPR000994">
    <property type="entry name" value="Pept_M24"/>
</dbReference>
<evidence type="ECO:0000256" key="1">
    <source>
        <dbReference type="ARBA" id="ARBA00001936"/>
    </source>
</evidence>
<reference evidence="6 7" key="2">
    <citation type="journal article" date="2019" name="G3 (Bethesda)">
        <title>Hybrid Assembly of the Genome of the Entomopathogenic Nematode Steinernema carpocapsae Identifies the X-Chromosome.</title>
        <authorList>
            <person name="Serra L."/>
            <person name="Macchietto M."/>
            <person name="Macias-Munoz A."/>
            <person name="McGill C.J."/>
            <person name="Rodriguez I.M."/>
            <person name="Rodriguez B."/>
            <person name="Murad R."/>
            <person name="Mortazavi A."/>
        </authorList>
    </citation>
    <scope>NUCLEOTIDE SEQUENCE [LARGE SCALE GENOMIC DNA]</scope>
    <source>
        <strain evidence="6 7">ALL</strain>
    </source>
</reference>
<dbReference type="InterPro" id="IPR036005">
    <property type="entry name" value="Creatinase/aminopeptidase-like"/>
</dbReference>
<dbReference type="EMBL" id="AZBU02000003">
    <property type="protein sequence ID" value="TKR88440.1"/>
    <property type="molecule type" value="Genomic_DNA"/>
</dbReference>
<dbReference type="GO" id="GO:0006508">
    <property type="term" value="P:proteolysis"/>
    <property type="evidence" value="ECO:0007669"/>
    <property type="project" value="TreeGrafter"/>
</dbReference>
<protein>
    <recommendedName>
        <fullName evidence="5">Peptidase M24 domain-containing protein</fullName>
    </recommendedName>
</protein>
<sequence>MVITIEPGCYFIDQLLDQALENPKQKDFFIVEKLKEFRGTGGMRIEDDIVIWAKGNENMSKDLPRTVEEIEAFMKH</sequence>
<keyword evidence="2" id="KW-0479">Metal-binding</keyword>
<dbReference type="PANTHER" id="PTHR43226">
    <property type="entry name" value="XAA-PRO AMINOPEPTIDASE 3"/>
    <property type="match status" value="1"/>
</dbReference>
<comment type="cofactor">
    <cofactor evidence="1">
        <name>Mn(2+)</name>
        <dbReference type="ChEBI" id="CHEBI:29035"/>
    </cofactor>
</comment>
<dbReference type="GO" id="GO:0008233">
    <property type="term" value="F:peptidase activity"/>
    <property type="evidence" value="ECO:0007669"/>
    <property type="project" value="TreeGrafter"/>
</dbReference>
<dbReference type="Gene3D" id="3.90.230.10">
    <property type="entry name" value="Creatinase/methionine aminopeptidase superfamily"/>
    <property type="match status" value="1"/>
</dbReference>
<evidence type="ECO:0000256" key="4">
    <source>
        <dbReference type="ARBA" id="ARBA00023211"/>
    </source>
</evidence>
<dbReference type="AlphaFoldDB" id="A0A4U5NYG3"/>
<dbReference type="InterPro" id="IPR052433">
    <property type="entry name" value="X-Pro_dipept-like"/>
</dbReference>
<evidence type="ECO:0000313" key="6">
    <source>
        <dbReference type="EMBL" id="TKR88440.1"/>
    </source>
</evidence>
<proteinExistence type="predicted"/>
<reference evidence="6 7" key="1">
    <citation type="journal article" date="2015" name="Genome Biol.">
        <title>Comparative genomics of Steinernema reveals deeply conserved gene regulatory networks.</title>
        <authorList>
            <person name="Dillman A.R."/>
            <person name="Macchietto M."/>
            <person name="Porter C.F."/>
            <person name="Rogers A."/>
            <person name="Williams B."/>
            <person name="Antoshechkin I."/>
            <person name="Lee M.M."/>
            <person name="Goodwin Z."/>
            <person name="Lu X."/>
            <person name="Lewis E.E."/>
            <person name="Goodrich-Blair H."/>
            <person name="Stock S.P."/>
            <person name="Adams B.J."/>
            <person name="Sternberg P.W."/>
            <person name="Mortazavi A."/>
        </authorList>
    </citation>
    <scope>NUCLEOTIDE SEQUENCE [LARGE SCALE GENOMIC DNA]</scope>
    <source>
        <strain evidence="6 7">ALL</strain>
    </source>
</reference>
<dbReference type="OrthoDB" id="10261878at2759"/>
<gene>
    <name evidence="6" type="ORF">L596_012687</name>
</gene>
<keyword evidence="4" id="KW-0464">Manganese</keyword>
<dbReference type="SUPFAM" id="SSF55920">
    <property type="entry name" value="Creatinase/aminopeptidase"/>
    <property type="match status" value="1"/>
</dbReference>
<keyword evidence="7" id="KW-1185">Reference proteome</keyword>
<evidence type="ECO:0000313" key="7">
    <source>
        <dbReference type="Proteomes" id="UP000298663"/>
    </source>
</evidence>
<evidence type="ECO:0000256" key="2">
    <source>
        <dbReference type="ARBA" id="ARBA00022723"/>
    </source>
</evidence>
<evidence type="ECO:0000256" key="3">
    <source>
        <dbReference type="ARBA" id="ARBA00022801"/>
    </source>
</evidence>
<dbReference type="PANTHER" id="PTHR43226:SF1">
    <property type="entry name" value="XAA-PRO DIPEPTIDASE"/>
    <property type="match status" value="1"/>
</dbReference>
<dbReference type="Proteomes" id="UP000298663">
    <property type="component" value="Unassembled WGS sequence"/>
</dbReference>
<dbReference type="GO" id="GO:0046872">
    <property type="term" value="F:metal ion binding"/>
    <property type="evidence" value="ECO:0007669"/>
    <property type="project" value="UniProtKB-KW"/>
</dbReference>
<keyword evidence="3" id="KW-0378">Hydrolase</keyword>
<organism evidence="6 7">
    <name type="scientific">Steinernema carpocapsae</name>
    <name type="common">Entomopathogenic nematode</name>
    <dbReference type="NCBI Taxonomy" id="34508"/>
    <lineage>
        <taxon>Eukaryota</taxon>
        <taxon>Metazoa</taxon>
        <taxon>Ecdysozoa</taxon>
        <taxon>Nematoda</taxon>
        <taxon>Chromadorea</taxon>
        <taxon>Rhabditida</taxon>
        <taxon>Tylenchina</taxon>
        <taxon>Panagrolaimomorpha</taxon>
        <taxon>Strongyloidoidea</taxon>
        <taxon>Steinernematidae</taxon>
        <taxon>Steinernema</taxon>
    </lineage>
</organism>
<dbReference type="STRING" id="34508.A0A4U5NYG3"/>
<name>A0A4U5NYG3_STECR</name>
<evidence type="ECO:0000259" key="5">
    <source>
        <dbReference type="Pfam" id="PF00557"/>
    </source>
</evidence>